<protein>
    <submittedName>
        <fullName evidence="4">EGF-like domain-containing protein</fullName>
    </submittedName>
</protein>
<dbReference type="AlphaFoldDB" id="A0A0N5BTC0"/>
<name>A0A0N5BTC0_STREA</name>
<evidence type="ECO:0000256" key="1">
    <source>
        <dbReference type="SAM" id="Phobius"/>
    </source>
</evidence>
<reference evidence="4" key="1">
    <citation type="submission" date="2017-02" db="UniProtKB">
        <authorList>
            <consortium name="WormBaseParasite"/>
        </authorList>
    </citation>
    <scope>IDENTIFICATION</scope>
</reference>
<keyword evidence="1" id="KW-0812">Transmembrane</keyword>
<proteinExistence type="predicted"/>
<feature type="signal peptide" evidence="2">
    <location>
        <begin position="1"/>
        <end position="24"/>
    </location>
</feature>
<evidence type="ECO:0000313" key="3">
    <source>
        <dbReference type="Proteomes" id="UP000046392"/>
    </source>
</evidence>
<organism evidence="3 4">
    <name type="scientific">Strongyloides papillosus</name>
    <name type="common">Intestinal threadworm</name>
    <dbReference type="NCBI Taxonomy" id="174720"/>
    <lineage>
        <taxon>Eukaryota</taxon>
        <taxon>Metazoa</taxon>
        <taxon>Ecdysozoa</taxon>
        <taxon>Nematoda</taxon>
        <taxon>Chromadorea</taxon>
        <taxon>Rhabditida</taxon>
        <taxon>Tylenchina</taxon>
        <taxon>Panagrolaimomorpha</taxon>
        <taxon>Strongyloidoidea</taxon>
        <taxon>Strongyloididae</taxon>
        <taxon>Strongyloides</taxon>
    </lineage>
</organism>
<keyword evidence="2" id="KW-0732">Signal</keyword>
<dbReference type="Proteomes" id="UP000046392">
    <property type="component" value="Unplaced"/>
</dbReference>
<dbReference type="WBParaSite" id="SPAL_0000910600.1">
    <property type="protein sequence ID" value="SPAL_0000910600.1"/>
    <property type="gene ID" value="SPAL_0000910600"/>
</dbReference>
<feature type="chain" id="PRO_5005895132" evidence="2">
    <location>
        <begin position="25"/>
        <end position="583"/>
    </location>
</feature>
<keyword evidence="1" id="KW-1133">Transmembrane helix</keyword>
<keyword evidence="1" id="KW-0472">Membrane</keyword>
<evidence type="ECO:0000256" key="2">
    <source>
        <dbReference type="SAM" id="SignalP"/>
    </source>
</evidence>
<sequence>MKALLNILPSLLLFFCNLLIYTNASDENYALTYQYEIIETGTLSPEYQASRENRSAPVSIYVSENETKEKQLLVFKISLDIKNLPQLRVYHKMIFNIKYNDQELENIWIPNNETNRNFKLPNIPDDFHCNLMKCRIGFSSINNVETSMHNHGDVLPNDFIYISLEIANNKNRFQLGTITVPTYIHNLYAVICPSKNWVSEYGLLKYNPNNHFMIHFPDGITDSFDRHIKLMNPWNRGEDNFCLCGHLEQNFGPSLDIGYNYYQYYASEPTLFVDEYSLVFENNTLICEEWDIFSKNVVAFIISIPQYNFQSNRTTVHQLTKNSKFYSGEIIAIMVLEEMKGWYEENDGFNDKFEIQTYCNVPNFNANLRLRINDTLQLLTTIDDEIYGEIDSFTIDYKTIKNDIPADCILEHDKQVFPQFQDLYVKRFKTSLQIYDEDDKKYYDVEALKLLESNKKYKCSLIVPPNHPDVEELDFIKEYEFIVIGNKDLYNHTLQNSTENFTNDTNGNNLTNSTNNRSENTTKNIKLVIYISIGIFGCLIIIAVTGISIWIIKNKERSEKCKSKIRKLLPNSWKKRANRSSKK</sequence>
<feature type="transmembrane region" description="Helical" evidence="1">
    <location>
        <begin position="527"/>
        <end position="552"/>
    </location>
</feature>
<keyword evidence="3" id="KW-1185">Reference proteome</keyword>
<evidence type="ECO:0000313" key="4">
    <source>
        <dbReference type="WBParaSite" id="SPAL_0000910600.1"/>
    </source>
</evidence>
<accession>A0A0N5BTC0</accession>